<feature type="compositionally biased region" description="Basic residues" evidence="1">
    <location>
        <begin position="1472"/>
        <end position="1482"/>
    </location>
</feature>
<feature type="region of interest" description="Disordered" evidence="1">
    <location>
        <begin position="511"/>
        <end position="549"/>
    </location>
</feature>
<feature type="compositionally biased region" description="Acidic residues" evidence="1">
    <location>
        <begin position="621"/>
        <end position="637"/>
    </location>
</feature>
<feature type="region of interest" description="Disordered" evidence="1">
    <location>
        <begin position="923"/>
        <end position="969"/>
    </location>
</feature>
<feature type="compositionally biased region" description="Polar residues" evidence="1">
    <location>
        <begin position="211"/>
        <end position="224"/>
    </location>
</feature>
<feature type="compositionally biased region" description="Acidic residues" evidence="1">
    <location>
        <begin position="306"/>
        <end position="323"/>
    </location>
</feature>
<protein>
    <submittedName>
        <fullName evidence="2">Uncharacterized protein</fullName>
    </submittedName>
</protein>
<feature type="region of interest" description="Disordered" evidence="1">
    <location>
        <begin position="1104"/>
        <end position="1482"/>
    </location>
</feature>
<dbReference type="Proteomes" id="UP000019377">
    <property type="component" value="Unassembled WGS sequence"/>
</dbReference>
<feature type="compositionally biased region" description="Acidic residues" evidence="1">
    <location>
        <begin position="228"/>
        <end position="238"/>
    </location>
</feature>
<feature type="region of interest" description="Disordered" evidence="1">
    <location>
        <begin position="577"/>
        <end position="639"/>
    </location>
</feature>
<feature type="compositionally biased region" description="Basic and acidic residues" evidence="1">
    <location>
        <begin position="248"/>
        <end position="257"/>
    </location>
</feature>
<feature type="compositionally biased region" description="Low complexity" evidence="1">
    <location>
        <begin position="1453"/>
        <end position="1471"/>
    </location>
</feature>
<feature type="compositionally biased region" description="Acidic residues" evidence="1">
    <location>
        <begin position="151"/>
        <end position="161"/>
    </location>
</feature>
<evidence type="ECO:0000313" key="3">
    <source>
        <dbReference type="Proteomes" id="UP000019377"/>
    </source>
</evidence>
<feature type="region of interest" description="Disordered" evidence="1">
    <location>
        <begin position="721"/>
        <end position="885"/>
    </location>
</feature>
<feature type="compositionally biased region" description="Acidic residues" evidence="1">
    <location>
        <begin position="52"/>
        <end position="65"/>
    </location>
</feature>
<dbReference type="OMA" id="HEEDDNA"/>
<gene>
    <name evidence="2" type="ORF">PSEUBRA_SCAF3g04152</name>
</gene>
<feature type="region of interest" description="Disordered" evidence="1">
    <location>
        <begin position="49"/>
        <end position="273"/>
    </location>
</feature>
<feature type="region of interest" description="Disordered" evidence="1">
    <location>
        <begin position="287"/>
        <end position="346"/>
    </location>
</feature>
<feature type="compositionally biased region" description="Acidic residues" evidence="1">
    <location>
        <begin position="169"/>
        <end position="194"/>
    </location>
</feature>
<keyword evidence="3" id="KW-1185">Reference proteome</keyword>
<feature type="compositionally biased region" description="Basic residues" evidence="1">
    <location>
        <begin position="1248"/>
        <end position="1257"/>
    </location>
</feature>
<reference evidence="3" key="1">
    <citation type="journal article" date="2013" name="Genome Announc.">
        <title>Draft genome sequence of Pseudozyma brasiliensis sp. nov. strain GHG001, a high producer of endo-1,4-xylanase isolated from an insect pest of sugarcane.</title>
        <authorList>
            <person name="Oliveira J.V.D.C."/>
            <person name="dos Santos R.A.C."/>
            <person name="Borges T.A."/>
            <person name="Riano-Pachon D.M."/>
            <person name="Goldman G.H."/>
        </authorList>
    </citation>
    <scope>NUCLEOTIDE SEQUENCE [LARGE SCALE GENOMIC DNA]</scope>
    <source>
        <strain evidence="3">GHG001</strain>
    </source>
</reference>
<dbReference type="HOGENOM" id="CLU_002281_0_0_1"/>
<dbReference type="eggNOG" id="ENOG502RBWA">
    <property type="taxonomic scope" value="Eukaryota"/>
</dbReference>
<feature type="compositionally biased region" description="Basic residues" evidence="1">
    <location>
        <begin position="1152"/>
        <end position="1162"/>
    </location>
</feature>
<feature type="compositionally biased region" description="Acidic residues" evidence="1">
    <location>
        <begin position="73"/>
        <end position="107"/>
    </location>
</feature>
<dbReference type="PANTHER" id="PTHR33700:SF4">
    <property type="entry name" value="MYB-LIKE PROTEIN X"/>
    <property type="match status" value="1"/>
</dbReference>
<evidence type="ECO:0000256" key="1">
    <source>
        <dbReference type="SAM" id="MobiDB-lite"/>
    </source>
</evidence>
<feature type="compositionally biased region" description="Acidic residues" evidence="1">
    <location>
        <begin position="330"/>
        <end position="344"/>
    </location>
</feature>
<proteinExistence type="predicted"/>
<feature type="compositionally biased region" description="Basic and acidic residues" evidence="1">
    <location>
        <begin position="459"/>
        <end position="472"/>
    </location>
</feature>
<feature type="compositionally biased region" description="Polar residues" evidence="1">
    <location>
        <begin position="1363"/>
        <end position="1383"/>
    </location>
</feature>
<name>V5EWG2_KALBG</name>
<accession>V5EWG2</accession>
<feature type="compositionally biased region" description="Basic and acidic residues" evidence="1">
    <location>
        <begin position="1190"/>
        <end position="1202"/>
    </location>
</feature>
<dbReference type="EMBL" id="KI545873">
    <property type="protein sequence ID" value="EST06634.1"/>
    <property type="molecule type" value="Genomic_DNA"/>
</dbReference>
<feature type="compositionally biased region" description="Basic and acidic residues" evidence="1">
    <location>
        <begin position="923"/>
        <end position="933"/>
    </location>
</feature>
<dbReference type="OrthoDB" id="2555984at2759"/>
<dbReference type="PANTHER" id="PTHR33700">
    <property type="entry name" value="MYB-LIKE PROTEIN X"/>
    <property type="match status" value="1"/>
</dbReference>
<dbReference type="STRING" id="1365824.V5EWG2"/>
<feature type="region of interest" description="Disordered" evidence="1">
    <location>
        <begin position="676"/>
        <end position="699"/>
    </location>
</feature>
<organism evidence="2 3">
    <name type="scientific">Kalmanozyma brasiliensis (strain GHG001)</name>
    <name type="common">Yeast</name>
    <name type="synonym">Pseudozyma brasiliensis</name>
    <dbReference type="NCBI Taxonomy" id="1365824"/>
    <lineage>
        <taxon>Eukaryota</taxon>
        <taxon>Fungi</taxon>
        <taxon>Dikarya</taxon>
        <taxon>Basidiomycota</taxon>
        <taxon>Ustilaginomycotina</taxon>
        <taxon>Ustilaginomycetes</taxon>
        <taxon>Ustilaginales</taxon>
        <taxon>Ustilaginaceae</taxon>
        <taxon>Kalmanozyma</taxon>
    </lineage>
</organism>
<sequence length="1482" mass="157801">MLAARSLQELINVGGFQAEDDDTAEAGLASLLDSAEALPGGAAELALHDAEVSDVEAASDDEDEDAVGHSQEEERDDASEEDGSDEDEDEDSEEEEDDEDEDEEMDDSAERGRAAPSASRQYHDGFGGVSTRDLLSEGPAGDADEPIVLSDSEDEPEDDDPAGSQGKSEEDDEQVSEEDDPDELAQDSEDESEDDSQRSAEAEQGDITVPTHYQSPSLAQQTLREQGDQDEDMAEDNSAEQAVGMEAQRPDTSHPDVDINTVADFKSDRPGELIQNSISPAAVSALASGLPNGFTSGTITQLPADLEGDGVPDSEVEPEELDDDLRWSDIEADQGDDDEPTDAESLDRLASADAAYRSIQGSQTMPGFVSAAHILADIQATNAEAKIEDPAAANDLPRHDEGPIDPQLLADLDVEAIAGTTSTADDAESAIQVEVQGNSDSQTEADIFDAFTRQDAASELREPLDEGQKDGEDTATASVDADQERDVDAPGEAESIAPVIAFQPVEVAQHDASVAAGDGEEISQPARDGDQPTDMISEEREQPDMSLDAPVQDEVGEVPDGQAIDKVDGAFVSNDEAVAAVETQQVSNASPPHPAQEEDRASTDLEEPAQKPVLMRIESTDVQEADIEDNGEEEAAPEEAIIQIPSASSLAAIAAKADSESEADVAEAGKIVTSVTVADDDTNGPAPPVDNEAASGETEAVHVSIPLEVLVQAQEEEAILSGDLADRDSSIERQAVPAAVESPVADQDDEARVQSDQDLAGEPVEADAELLTEAATETEERAPPSTLDEVVATVTGQESVDEGSQLADNHARDEVPSGESPTSIATAAPTVPEIEVERKDAEETPAAVHPMHLSPVRVPPSPASSDRRSTSSFTPSANRQGNRHLHGTAKRSFFAQVTEVASGFASNLTAPLRAIPSLLPISEKRSEETRESNENADDAAPVENVAQDDVPTESQRQTTRSRKPAEASKFTMNTRSHCICRKLQLTKVEGAPVFIVPGCSIDYQKAQAEAATDLGPTDESLAEEWLTVDPDFLPMDVHHMLSRVIGLQFLNEGICVEPGSSAAEMVFAGWDLDEDLVSSRDEIQKRDPDMEPDLVADEQAPTDALKQKALAHQTEDDADDADPTQTDGAATVEAETLDDDMQSQEPETPSRAMRRSARHRRNSSVASTSSPHRAPHHPDANSPNADYLPDDERRRLLKDRHPATPARGDVSIASLEEQFQADEDTEDVKADGPDFTSGAEQELSSPRAKGKRNRGRKSQATTKQFAQDERGMEPGDAELPLEGPKAKKARGRTSAAPGNVAADEAPVDDPKDVEEAAMVEDALERAVPPPKRPRRGRKTQEAADANGQKQETKTGGEEESDKPQNGSRSTRSVKANEEQASQETDSKPEDEAGSEAKQPQKGRQSGKGGRKRKQSVDQEEPDTATEAATPVGKVAKADDADSVKAQPRRSRRSQGGASAQSPSPSKASPGKASKRKNILKLS</sequence>
<evidence type="ECO:0000313" key="2">
    <source>
        <dbReference type="EMBL" id="EST06634.1"/>
    </source>
</evidence>
<feature type="region of interest" description="Disordered" evidence="1">
    <location>
        <begin position="459"/>
        <end position="491"/>
    </location>
</feature>